<dbReference type="InterPro" id="IPR013083">
    <property type="entry name" value="Znf_RING/FYVE/PHD"/>
</dbReference>
<dbReference type="SMART" id="SM00678">
    <property type="entry name" value="WWE"/>
    <property type="match status" value="1"/>
</dbReference>
<keyword evidence="4" id="KW-0479">Metal-binding</keyword>
<dbReference type="Gene3D" id="3.30.720.50">
    <property type="match status" value="1"/>
</dbReference>
<evidence type="ECO:0000256" key="10">
    <source>
        <dbReference type="SAM" id="MobiDB-lite"/>
    </source>
</evidence>
<protein>
    <recommendedName>
        <fullName evidence="2">RBR-type E3 ubiquitin transferase</fullName>
        <ecNumber evidence="2">2.3.2.31</ecNumber>
    </recommendedName>
</protein>
<dbReference type="Gene3D" id="1.20.120.1750">
    <property type="match status" value="1"/>
</dbReference>
<keyword evidence="8" id="KW-0862">Zinc</keyword>
<dbReference type="Pfam" id="PF02825">
    <property type="entry name" value="WWE"/>
    <property type="match status" value="1"/>
</dbReference>
<proteinExistence type="predicted"/>
<dbReference type="SMART" id="SM00647">
    <property type="entry name" value="IBR"/>
    <property type="match status" value="2"/>
</dbReference>
<dbReference type="InterPro" id="IPR002867">
    <property type="entry name" value="IBR_dom"/>
</dbReference>
<dbReference type="InterPro" id="IPR036443">
    <property type="entry name" value="Znf_RanBP2_sf"/>
</dbReference>
<dbReference type="GO" id="GO:0061630">
    <property type="term" value="F:ubiquitin protein ligase activity"/>
    <property type="evidence" value="ECO:0007669"/>
    <property type="project" value="UniProtKB-EC"/>
</dbReference>
<evidence type="ECO:0000256" key="2">
    <source>
        <dbReference type="ARBA" id="ARBA00012251"/>
    </source>
</evidence>
<dbReference type="GO" id="GO:0008270">
    <property type="term" value="F:zinc ion binding"/>
    <property type="evidence" value="ECO:0007669"/>
    <property type="project" value="UniProtKB-KW"/>
</dbReference>
<dbReference type="InterPro" id="IPR018123">
    <property type="entry name" value="WWE-dom_subgr"/>
</dbReference>
<evidence type="ECO:0000256" key="4">
    <source>
        <dbReference type="ARBA" id="ARBA00022723"/>
    </source>
</evidence>
<dbReference type="InterPro" id="IPR031127">
    <property type="entry name" value="E3_UB_ligase_RBR"/>
</dbReference>
<evidence type="ECO:0000259" key="12">
    <source>
        <dbReference type="PROSITE" id="PS50918"/>
    </source>
</evidence>
<evidence type="ECO:0000313" key="14">
    <source>
        <dbReference type="EMBL" id="CAD9659987.1"/>
    </source>
</evidence>
<dbReference type="PROSITE" id="PS50199">
    <property type="entry name" value="ZF_RANBP2_2"/>
    <property type="match status" value="1"/>
</dbReference>
<dbReference type="PROSITE" id="PS01358">
    <property type="entry name" value="ZF_RANBP2_1"/>
    <property type="match status" value="1"/>
</dbReference>
<dbReference type="Pfam" id="PF01485">
    <property type="entry name" value="IBR"/>
    <property type="match status" value="1"/>
</dbReference>
<keyword evidence="5" id="KW-0677">Repeat</keyword>
<dbReference type="EMBL" id="HBHJ01000342">
    <property type="protein sequence ID" value="CAD9659987.1"/>
    <property type="molecule type" value="Transcribed_RNA"/>
</dbReference>
<evidence type="ECO:0000256" key="7">
    <source>
        <dbReference type="ARBA" id="ARBA00022786"/>
    </source>
</evidence>
<keyword evidence="3" id="KW-0808">Transferase</keyword>
<dbReference type="Pfam" id="PF22191">
    <property type="entry name" value="IBR_1"/>
    <property type="match status" value="1"/>
</dbReference>
<evidence type="ECO:0000256" key="5">
    <source>
        <dbReference type="ARBA" id="ARBA00022737"/>
    </source>
</evidence>
<evidence type="ECO:0000256" key="8">
    <source>
        <dbReference type="ARBA" id="ARBA00022833"/>
    </source>
</evidence>
<evidence type="ECO:0000256" key="9">
    <source>
        <dbReference type="PROSITE-ProRule" id="PRU00322"/>
    </source>
</evidence>
<comment type="catalytic activity">
    <reaction evidence="1">
        <text>[E2 ubiquitin-conjugating enzyme]-S-ubiquitinyl-L-cysteine + [acceptor protein]-L-lysine = [E2 ubiquitin-conjugating enzyme]-L-cysteine + [acceptor protein]-N(6)-ubiquitinyl-L-lysine.</text>
        <dbReference type="EC" id="2.3.2.31"/>
    </reaction>
</comment>
<evidence type="ECO:0000259" key="11">
    <source>
        <dbReference type="PROSITE" id="PS50199"/>
    </source>
</evidence>
<feature type="domain" description="RanBP2-type" evidence="11">
    <location>
        <begin position="598"/>
        <end position="628"/>
    </location>
</feature>
<dbReference type="EC" id="2.3.2.31" evidence="2"/>
<dbReference type="InterPro" id="IPR001876">
    <property type="entry name" value="Znf_RanBP2"/>
</dbReference>
<accession>A0A7S2R436</accession>
<feature type="domain" description="RING-type" evidence="13">
    <location>
        <begin position="124"/>
        <end position="336"/>
    </location>
</feature>
<dbReference type="SMART" id="SM00547">
    <property type="entry name" value="ZnF_RBZ"/>
    <property type="match status" value="1"/>
</dbReference>
<evidence type="ECO:0000256" key="3">
    <source>
        <dbReference type="ARBA" id="ARBA00022679"/>
    </source>
</evidence>
<dbReference type="PROSITE" id="PS51873">
    <property type="entry name" value="TRIAD"/>
    <property type="match status" value="1"/>
</dbReference>
<evidence type="ECO:0000256" key="6">
    <source>
        <dbReference type="ARBA" id="ARBA00022771"/>
    </source>
</evidence>
<keyword evidence="6 9" id="KW-0863">Zinc-finger</keyword>
<feature type="compositionally biased region" description="Acidic residues" evidence="10">
    <location>
        <begin position="1"/>
        <end position="20"/>
    </location>
</feature>
<dbReference type="InterPro" id="IPR037197">
    <property type="entry name" value="WWE_dom_sf"/>
</dbReference>
<dbReference type="SUPFAM" id="SSF57850">
    <property type="entry name" value="RING/U-box"/>
    <property type="match status" value="3"/>
</dbReference>
<dbReference type="PROSITE" id="PS50918">
    <property type="entry name" value="WWE"/>
    <property type="match status" value="1"/>
</dbReference>
<dbReference type="SUPFAM" id="SSF90209">
    <property type="entry name" value="Ran binding protein zinc finger-like"/>
    <property type="match status" value="1"/>
</dbReference>
<keyword evidence="7" id="KW-0833">Ubl conjugation pathway</keyword>
<gene>
    <name evidence="14" type="ORF">RMAR1173_LOCUS242</name>
</gene>
<feature type="region of interest" description="Disordered" evidence="10">
    <location>
        <begin position="1"/>
        <end position="29"/>
    </location>
</feature>
<dbReference type="Gene3D" id="3.30.40.10">
    <property type="entry name" value="Zinc/RING finger domain, C3HC4 (zinc finger)"/>
    <property type="match status" value="1"/>
</dbReference>
<feature type="domain" description="WWE" evidence="12">
    <location>
        <begin position="519"/>
        <end position="595"/>
    </location>
</feature>
<reference evidence="14" key="1">
    <citation type="submission" date="2021-01" db="EMBL/GenBank/DDBJ databases">
        <authorList>
            <person name="Corre E."/>
            <person name="Pelletier E."/>
            <person name="Niang G."/>
            <person name="Scheremetjew M."/>
            <person name="Finn R."/>
            <person name="Kale V."/>
            <person name="Holt S."/>
            <person name="Cochrane G."/>
            <person name="Meng A."/>
            <person name="Brown T."/>
            <person name="Cohen L."/>
        </authorList>
    </citation>
    <scope>NUCLEOTIDE SEQUENCE</scope>
    <source>
        <strain evidence="14">CCMP1243</strain>
    </source>
</reference>
<dbReference type="InterPro" id="IPR004170">
    <property type="entry name" value="WWE_dom"/>
</dbReference>
<dbReference type="PANTHER" id="PTHR11685">
    <property type="entry name" value="RBR FAMILY RING FINGER AND IBR DOMAIN-CONTAINING"/>
    <property type="match status" value="1"/>
</dbReference>
<organism evidence="14">
    <name type="scientific">Rhizochromulina marina</name>
    <dbReference type="NCBI Taxonomy" id="1034831"/>
    <lineage>
        <taxon>Eukaryota</taxon>
        <taxon>Sar</taxon>
        <taxon>Stramenopiles</taxon>
        <taxon>Ochrophyta</taxon>
        <taxon>Dictyochophyceae</taxon>
        <taxon>Rhizochromulinales</taxon>
        <taxon>Rhizochromulina</taxon>
    </lineage>
</organism>
<sequence length="629" mass="71755">MSDVEEDEEYEYEEGEEEEEYHYSDDEGTAPALARVDSVPSSRGGIQLMDEDGVGRVIRRHVAEVAEMLGLSEDAAQVLLNYERWSSSQALTEKWLLESDRVLVAAGLELPPEKEQLATHPADQPFTCPVCADEKPVDEGFALKCNHLVCHECWAQGLTVHVATTEGLRTTCFSSCSLVVPPSVFRRFLEPDTLSKYDRWTALKFIECSQNMQACPSPGCKAVAHGKFVQDDIYSEVACRCGSRWCFNCKADDHRPATCLQVKAWNDKGNSQDLTEMYIKANTKRCPKCHLEIIKDEGCAHMRCSQCDYHFCWLCLGPYSSHSEKTGGFYACNKFERRIKSQGRTEDEKRALRAKQQLRNYEMAFERHINHKNALEIAEQELHDQLEAKLKALADDGFEELHQLRIAVEQVIASRRVLAWSYVFKLYQFEDENSERELQLFETYQGKLEHMTEDLQSRLSEISTFASSTSGAAEDSFSSWRQGVVHLMGAVKSFAVNVVEFAADSDCYAGAGMEWQARERDAELENSQPRPIWSWRDDSNTWNPYSDENMRKIEEARVAGDQTLIITSSGRRYRLDLHRMTQTNLETNGSRTIRRKMESNSSWTCPRCSYHNTGDSVVCMMCETPRGNM</sequence>
<evidence type="ECO:0000259" key="13">
    <source>
        <dbReference type="PROSITE" id="PS51873"/>
    </source>
</evidence>
<dbReference type="AlphaFoldDB" id="A0A7S2R436"/>
<dbReference type="Gene3D" id="4.10.1060.10">
    <property type="entry name" value="Zinc finger, RanBP2-type"/>
    <property type="match status" value="1"/>
</dbReference>
<dbReference type="SUPFAM" id="SSF117839">
    <property type="entry name" value="WWE domain"/>
    <property type="match status" value="1"/>
</dbReference>
<dbReference type="GO" id="GO:0016567">
    <property type="term" value="P:protein ubiquitination"/>
    <property type="evidence" value="ECO:0007669"/>
    <property type="project" value="InterPro"/>
</dbReference>
<name>A0A7S2R436_9STRA</name>
<evidence type="ECO:0000256" key="1">
    <source>
        <dbReference type="ARBA" id="ARBA00001798"/>
    </source>
</evidence>
<dbReference type="InterPro" id="IPR044066">
    <property type="entry name" value="TRIAD_supradom"/>
</dbReference>